<dbReference type="InterPro" id="IPR013083">
    <property type="entry name" value="Znf_RING/FYVE/PHD"/>
</dbReference>
<dbReference type="Pfam" id="PF05964">
    <property type="entry name" value="FYRN"/>
    <property type="match status" value="1"/>
</dbReference>
<dbReference type="GO" id="GO:0005700">
    <property type="term" value="C:polytene chromosome"/>
    <property type="evidence" value="ECO:0007669"/>
    <property type="project" value="UniProtKB-ARBA"/>
</dbReference>
<keyword evidence="8 14" id="KW-0863">Zinc-finger</keyword>
<dbReference type="InterPro" id="IPR036910">
    <property type="entry name" value="HMG_box_dom_sf"/>
</dbReference>
<feature type="domain" description="PHD-type" evidence="17">
    <location>
        <begin position="1935"/>
        <end position="2046"/>
    </location>
</feature>
<protein>
    <submittedName>
        <fullName evidence="19">Histone-lysine N-methyltransferase</fullName>
    </submittedName>
</protein>
<evidence type="ECO:0000256" key="10">
    <source>
        <dbReference type="ARBA" id="ARBA00022853"/>
    </source>
</evidence>
<dbReference type="InterPro" id="IPR011011">
    <property type="entry name" value="Znf_FYVE_PHD"/>
</dbReference>
<evidence type="ECO:0000313" key="19">
    <source>
        <dbReference type="WBParaSite" id="jg12473"/>
    </source>
</evidence>
<dbReference type="Proteomes" id="UP000887574">
    <property type="component" value="Unplaced"/>
</dbReference>
<reference evidence="19" key="1">
    <citation type="submission" date="2022-11" db="UniProtKB">
        <authorList>
            <consortium name="WormBaseParasite"/>
        </authorList>
    </citation>
    <scope>IDENTIFICATION</scope>
</reference>
<dbReference type="CDD" id="cd15512">
    <property type="entry name" value="PHD4_KMT2C_like"/>
    <property type="match status" value="1"/>
</dbReference>
<dbReference type="GO" id="GO:0045944">
    <property type="term" value="P:positive regulation of transcription by RNA polymerase II"/>
    <property type="evidence" value="ECO:0007669"/>
    <property type="project" value="TreeGrafter"/>
</dbReference>
<dbReference type="Gene3D" id="3.30.160.360">
    <property type="match status" value="1"/>
</dbReference>
<accession>A0A915CUC2</accession>
<dbReference type="Gene3D" id="2.30.30.1150">
    <property type="match status" value="1"/>
</dbReference>
<feature type="region of interest" description="Disordered" evidence="15">
    <location>
        <begin position="273"/>
        <end position="429"/>
    </location>
</feature>
<dbReference type="GO" id="GO:0044666">
    <property type="term" value="C:MLL3/4 complex"/>
    <property type="evidence" value="ECO:0007669"/>
    <property type="project" value="TreeGrafter"/>
</dbReference>
<feature type="region of interest" description="Disordered" evidence="15">
    <location>
        <begin position="1318"/>
        <end position="1351"/>
    </location>
</feature>
<feature type="compositionally biased region" description="Gly residues" evidence="15">
    <location>
        <begin position="381"/>
        <end position="399"/>
    </location>
</feature>
<dbReference type="SMART" id="SM00541">
    <property type="entry name" value="FYRN"/>
    <property type="match status" value="1"/>
</dbReference>
<evidence type="ECO:0000256" key="7">
    <source>
        <dbReference type="ARBA" id="ARBA00022737"/>
    </source>
</evidence>
<keyword evidence="7" id="KW-0677">Repeat</keyword>
<feature type="compositionally biased region" description="Low complexity" evidence="15">
    <location>
        <begin position="337"/>
        <end position="353"/>
    </location>
</feature>
<dbReference type="PROSITE" id="PS51543">
    <property type="entry name" value="FYRC"/>
    <property type="match status" value="1"/>
</dbReference>
<keyword evidence="11" id="KW-0805">Transcription regulation</keyword>
<feature type="region of interest" description="Disordered" evidence="15">
    <location>
        <begin position="191"/>
        <end position="219"/>
    </location>
</feature>
<dbReference type="GO" id="GO:0032259">
    <property type="term" value="P:methylation"/>
    <property type="evidence" value="ECO:0007669"/>
    <property type="project" value="UniProtKB-KW"/>
</dbReference>
<feature type="region of interest" description="Disordered" evidence="15">
    <location>
        <begin position="1232"/>
        <end position="1271"/>
    </location>
</feature>
<feature type="compositionally biased region" description="Basic and acidic residues" evidence="15">
    <location>
        <begin position="407"/>
        <end position="417"/>
    </location>
</feature>
<dbReference type="PANTHER" id="PTHR45888:SF6">
    <property type="entry name" value="HL01030P-RELATED"/>
    <property type="match status" value="1"/>
</dbReference>
<dbReference type="FunFam" id="3.30.40.10:FF:000002">
    <property type="entry name" value="Histone-lysine N-methyltransferase"/>
    <property type="match status" value="1"/>
</dbReference>
<comment type="subcellular location">
    <subcellularLocation>
        <location evidence="1">Nucleus</location>
    </subcellularLocation>
</comment>
<evidence type="ECO:0000313" key="18">
    <source>
        <dbReference type="Proteomes" id="UP000887574"/>
    </source>
</evidence>
<dbReference type="InterPro" id="IPR003889">
    <property type="entry name" value="FYrich_C"/>
</dbReference>
<dbReference type="GO" id="GO:0008270">
    <property type="term" value="F:zinc ion binding"/>
    <property type="evidence" value="ECO:0007669"/>
    <property type="project" value="UniProtKB-KW"/>
</dbReference>
<dbReference type="Pfam" id="PF13832">
    <property type="entry name" value="zf-HC5HC2H_2"/>
    <property type="match status" value="1"/>
</dbReference>
<dbReference type="Pfam" id="PF05965">
    <property type="entry name" value="FYRC"/>
    <property type="match status" value="1"/>
</dbReference>
<dbReference type="PROSITE" id="PS51805">
    <property type="entry name" value="EPHD"/>
    <property type="match status" value="1"/>
</dbReference>
<name>A0A915CUC2_9BILA</name>
<feature type="region of interest" description="Disordered" evidence="15">
    <location>
        <begin position="1420"/>
        <end position="1450"/>
    </location>
</feature>
<dbReference type="CDD" id="cd15514">
    <property type="entry name" value="PHD6_KMT2C_like"/>
    <property type="match status" value="1"/>
</dbReference>
<feature type="compositionally biased region" description="Polar residues" evidence="15">
    <location>
        <begin position="1318"/>
        <end position="1338"/>
    </location>
</feature>
<evidence type="ECO:0000256" key="5">
    <source>
        <dbReference type="ARBA" id="ARBA00022691"/>
    </source>
</evidence>
<feature type="domain" description="PHD-type" evidence="16">
    <location>
        <begin position="450"/>
        <end position="505"/>
    </location>
</feature>
<dbReference type="InterPro" id="IPR001965">
    <property type="entry name" value="Znf_PHD"/>
</dbReference>
<feature type="compositionally biased region" description="Polar residues" evidence="15">
    <location>
        <begin position="1252"/>
        <end position="1271"/>
    </location>
</feature>
<evidence type="ECO:0000256" key="8">
    <source>
        <dbReference type="ARBA" id="ARBA00022771"/>
    </source>
</evidence>
<feature type="compositionally biased region" description="Basic and acidic residues" evidence="15">
    <location>
        <begin position="365"/>
        <end position="375"/>
    </location>
</feature>
<dbReference type="InterPro" id="IPR003888">
    <property type="entry name" value="FYrich_N"/>
</dbReference>
<evidence type="ECO:0000256" key="15">
    <source>
        <dbReference type="SAM" id="MobiDB-lite"/>
    </source>
</evidence>
<keyword evidence="3" id="KW-0489">Methyltransferase</keyword>
<dbReference type="InterPro" id="IPR034732">
    <property type="entry name" value="EPHD"/>
</dbReference>
<dbReference type="SMART" id="SM00542">
    <property type="entry name" value="FYRC"/>
    <property type="match status" value="1"/>
</dbReference>
<organism evidence="18 19">
    <name type="scientific">Ditylenchus dipsaci</name>
    <dbReference type="NCBI Taxonomy" id="166011"/>
    <lineage>
        <taxon>Eukaryota</taxon>
        <taxon>Metazoa</taxon>
        <taxon>Ecdysozoa</taxon>
        <taxon>Nematoda</taxon>
        <taxon>Chromadorea</taxon>
        <taxon>Rhabditida</taxon>
        <taxon>Tylenchina</taxon>
        <taxon>Tylenchomorpha</taxon>
        <taxon>Sphaerularioidea</taxon>
        <taxon>Anguinidae</taxon>
        <taxon>Anguininae</taxon>
        <taxon>Ditylenchus</taxon>
    </lineage>
</organism>
<feature type="compositionally biased region" description="Basic and acidic residues" evidence="15">
    <location>
        <begin position="303"/>
        <end position="314"/>
    </location>
</feature>
<evidence type="ECO:0000256" key="9">
    <source>
        <dbReference type="ARBA" id="ARBA00022833"/>
    </source>
</evidence>
<dbReference type="InterPro" id="IPR019787">
    <property type="entry name" value="Znf_PHD-finger"/>
</dbReference>
<feature type="region of interest" description="Disordered" evidence="15">
    <location>
        <begin position="697"/>
        <end position="727"/>
    </location>
</feature>
<evidence type="ECO:0000256" key="12">
    <source>
        <dbReference type="ARBA" id="ARBA00023163"/>
    </source>
</evidence>
<proteinExistence type="predicted"/>
<dbReference type="PROSITE" id="PS51542">
    <property type="entry name" value="FYRN"/>
    <property type="match status" value="1"/>
</dbReference>
<evidence type="ECO:0000259" key="16">
    <source>
        <dbReference type="PROSITE" id="PS50016"/>
    </source>
</evidence>
<keyword evidence="10" id="KW-0156">Chromatin regulator</keyword>
<evidence type="ECO:0000256" key="6">
    <source>
        <dbReference type="ARBA" id="ARBA00022723"/>
    </source>
</evidence>
<dbReference type="SMART" id="SM00249">
    <property type="entry name" value="PHD"/>
    <property type="match status" value="5"/>
</dbReference>
<keyword evidence="9" id="KW-0862">Zinc</keyword>
<feature type="region of interest" description="Disordered" evidence="15">
    <location>
        <begin position="1674"/>
        <end position="1695"/>
    </location>
</feature>
<dbReference type="CDD" id="cd15489">
    <property type="entry name" value="PHD_SF"/>
    <property type="match status" value="1"/>
</dbReference>
<sequence length="2256" mass="249850">MSDSRALMIGDLLFRNSSSTSSNFKSNNTSSAPIISNSIAKARRVDSFANLLANRNKSSSSTALPNGNSSAIFKASSNANTTPSFSQQNLGGVSSAASNRSEAMHLSSCSVCGRAIRSPRDSRACSSCKKWAHIECDKEETSSFSAYNCLVCRKSSLAASDAILHTENANPFLTSAIESDEEEMDFGVRIGSSSTVTGKRSSRQRRQSPSPANIFGISTSFSGHSSPAAGSSAITAHYNTAGTLGSIDDELFAGDSSQCGGVDLRCNLSGISSPAATGTTTASSSSARDSPVAHNEATISDNDEYHPPSNRRGEQQSARGGRSHAKKKPGVPRKAPSSSTRGTSTSMRTRSGGKPPATSYANIAYEERDEKNERGKRGRGANKGLGKGGGSRGRRGGGSSNFFNSITRKDGDEKETVDSNSNGKQRQNDENDYIRTAVVTNANDKFMISISLCLICGSVGKDVEGTMVTCTSCAQSYHTYCVGMHDKLNSTVLKRGWRCLDCTVCEGCGSGKDESNLLLCDECDVSYHTYCLDPRLDRIPTDLGGVNGVQCVREGLCETCYSLRKCMKCQRLYELGDLLIKCQRCVRWCHGKCEDLLTEEQVENAAENAFRCSLCRPQLSSAYNDYMNMSVIIDNVMVNKTAADNIQNARRSTSFYGDPAALGLPRSQSYENTDDGDLMDEFENVVQCIGSGGRGSRGGGRWWTRKEGTQNWRPRKPRRPQLEDNYPGPIQESFFGYAAVDSRSLADIVVNEPILGEYTKSALDSKKTGCELSEQSADALRTEQEQDMLGDIFVGDNIDLDFDNLDFNALIDEADDDENDDQALEDSMNDGFSATGSSGLITGMCSPSTSIGVGLAPIKHNGLFHLQMQQDDQRKRQQQLQAKLNSSAAVGVVQRSSSQHSELSAMQEKVNQATERWEEDEPLGEKSTKAAVLYANLRHSDFKTCYPLWSERVKQINKVWRMLDADKRQEYVDMARKNRANSTNKRKTRRNDSSSNLMLQATGYSSCSSSDVVNANISAIKQAQAAANLQSQFHHSIDSTSALEDKFKVPVIPQEAAVNCSPHPAGSVHEMLANRVPMRNGMEGAVPHGHMGHHFPGHEANPHLSMQHSHPQQTQHQQQLIDAGAIERHKILRKQVFDLEQEQHAHELELTKMRKHKKALISKHRELLKNQPKQEEGAEPIPINQQAIEMHKSADATKRDIQTRQKLSEKCKQELREHVGRLQEFELKHQLSNGPVGGGGPAATGLIPPPTQLATSQQFRGQNTQQNSAPMIMNPTTPSSAVFMRGQRVAVPSQQQVQTAATTAAIPMQIAARLELDQTSQGSGPPTPNSGRTGSSASAEVVRPGRGRKRKKPLLMDYQPEVRAPILGSVLYSSLQSSLEKDVYDVLDRMVNYVAFGGATNDSVAVRRILYSQAKLLGENSPGQSFDANDPPKAKKKRQPMKKGQLNNEPNEHELILERIQTQLDSVTFPKRTLEQYYSFDKYIPHYPDVTSLPDRSGQPFVKGNELGQFSLSFMPDYYANVEEGKKPINDAKLYPKSMAEICAGVNMAALLSGDDNEFADIKLLDFDYDENSLLSGIVQPLNYHLKPELRFLSLANLSDRSEIQGSCLLLGSCSVDKQPPIAPHRSMFFQKSIDSDQECKISLVVEGEGAANTQELINQLQIILNSKEPLKLSIETPPQSPDGAEEHNGFGPASTSIQHPIKMEVNDEAMFQVTKKEPTSNKRCRYCQQQITQSSIEETMSRLGLTPPDEENSTVSFCSMPCYYKFMVTCKVPLSMELLDRAEKYAGVDDETIEKLRQISADSFAKKIHQGQFDSDHRLDLKTSFFAQTSALQSPFEDSVKLEDCTESNILELIRQPREQIVRAADLPALVQSIENLNAAIKGEYKWKGHSWMVCDSSLIDSFQRPHDEVRQKCASIHLQVHERNRISDRSDDTRHCTLCGESGDGEQELTGRLLNVDANEWVHVNCALWSSEVHETEDGALLNVEAAIRRAKSVACQLCGNPGATLKCYKLDCRNNEVSFHLSCAKRTRGYFVRDKTFYCSLHEVRQEAQITRLDALRRIYVQREENQLLAKIFNHSYSTDMMMRVGSLIFHKIGQLLPEQLKNFHNENYIFPIGYRITRIFWSLTNAHERARYECFVDEQNNSPEFCVVFESRELREKSPNAAWNRILNSVMQAREKAGNMLKFFPNQMSGDALFGFLEPAITKMTESLPGVDQLYSYTFKHGGSPLMDLPLAVNPSGCARCEPCFRTLIKHR</sequence>
<dbReference type="WBParaSite" id="jg12473">
    <property type="protein sequence ID" value="jg12473"/>
    <property type="gene ID" value="jg12473"/>
</dbReference>
<keyword evidence="18" id="KW-1185">Reference proteome</keyword>
<evidence type="ECO:0000256" key="2">
    <source>
        <dbReference type="ARBA" id="ARBA00022553"/>
    </source>
</evidence>
<dbReference type="Gene3D" id="3.30.40.10">
    <property type="entry name" value="Zinc/RING finger domain, C3HC4 (zinc finger)"/>
    <property type="match status" value="2"/>
</dbReference>
<dbReference type="PANTHER" id="PTHR45888">
    <property type="entry name" value="HL01030P-RELATED"/>
    <property type="match status" value="1"/>
</dbReference>
<evidence type="ECO:0000256" key="14">
    <source>
        <dbReference type="PROSITE-ProRule" id="PRU00146"/>
    </source>
</evidence>
<feature type="compositionally biased region" description="Basic residues" evidence="15">
    <location>
        <begin position="321"/>
        <end position="331"/>
    </location>
</feature>
<evidence type="ECO:0000256" key="3">
    <source>
        <dbReference type="ARBA" id="ARBA00022603"/>
    </source>
</evidence>
<dbReference type="Gene3D" id="1.10.30.10">
    <property type="entry name" value="High mobility group box domain"/>
    <property type="match status" value="1"/>
</dbReference>
<dbReference type="SUPFAM" id="SSF57903">
    <property type="entry name" value="FYVE/PHD zinc finger"/>
    <property type="match status" value="4"/>
</dbReference>
<evidence type="ECO:0000256" key="11">
    <source>
        <dbReference type="ARBA" id="ARBA00023015"/>
    </source>
</evidence>
<dbReference type="GO" id="GO:0042800">
    <property type="term" value="F:histone H3K4 methyltransferase activity"/>
    <property type="evidence" value="ECO:0007669"/>
    <property type="project" value="TreeGrafter"/>
</dbReference>
<dbReference type="GO" id="GO:0003713">
    <property type="term" value="F:transcription coactivator activity"/>
    <property type="evidence" value="ECO:0007669"/>
    <property type="project" value="TreeGrafter"/>
</dbReference>
<evidence type="ECO:0000256" key="13">
    <source>
        <dbReference type="ARBA" id="ARBA00023242"/>
    </source>
</evidence>
<dbReference type="Pfam" id="PF00628">
    <property type="entry name" value="PHD"/>
    <property type="match status" value="2"/>
</dbReference>
<evidence type="ECO:0000256" key="4">
    <source>
        <dbReference type="ARBA" id="ARBA00022679"/>
    </source>
</evidence>
<keyword evidence="4" id="KW-0808">Transferase</keyword>
<keyword evidence="13" id="KW-0539">Nucleus</keyword>
<feature type="compositionally biased region" description="Low complexity" evidence="15">
    <location>
        <begin position="273"/>
        <end position="287"/>
    </location>
</feature>
<keyword evidence="6" id="KW-0479">Metal-binding</keyword>
<keyword evidence="2" id="KW-0597">Phosphoprotein</keyword>
<evidence type="ECO:0000259" key="17">
    <source>
        <dbReference type="PROSITE" id="PS51805"/>
    </source>
</evidence>
<keyword evidence="5" id="KW-0949">S-adenosyl-L-methionine</keyword>
<evidence type="ECO:0000256" key="1">
    <source>
        <dbReference type="ARBA" id="ARBA00004123"/>
    </source>
</evidence>
<dbReference type="PROSITE" id="PS50016">
    <property type="entry name" value="ZF_PHD_2"/>
    <property type="match status" value="1"/>
</dbReference>
<keyword evidence="12" id="KW-0804">Transcription</keyword>